<dbReference type="SUPFAM" id="SSF48179">
    <property type="entry name" value="6-phosphogluconate dehydrogenase C-terminal domain-like"/>
    <property type="match status" value="2"/>
</dbReference>
<dbReference type="Proteomes" id="UP000649604">
    <property type="component" value="Unassembled WGS sequence"/>
</dbReference>
<dbReference type="PANTHER" id="PTHR48075">
    <property type="entry name" value="3-HYDROXYACYL-COA DEHYDROGENASE FAMILY PROTEIN"/>
    <property type="match status" value="1"/>
</dbReference>
<dbReference type="InterPro" id="IPR008927">
    <property type="entry name" value="6-PGluconate_DH-like_C_sf"/>
</dbReference>
<dbReference type="AlphaFoldDB" id="A0A9D5JSD3"/>
<evidence type="ECO:0008006" key="6">
    <source>
        <dbReference type="Google" id="ProtNLM"/>
    </source>
</evidence>
<dbReference type="Pfam" id="PF02737">
    <property type="entry name" value="3HCDH_N"/>
    <property type="match status" value="1"/>
</dbReference>
<feature type="domain" description="3-hydroxyacyl-CoA dehydrogenase C-terminal" evidence="2">
    <location>
        <begin position="219"/>
        <end position="311"/>
    </location>
</feature>
<evidence type="ECO:0000259" key="2">
    <source>
        <dbReference type="Pfam" id="PF00725"/>
    </source>
</evidence>
<dbReference type="InterPro" id="IPR006108">
    <property type="entry name" value="3HC_DH_C"/>
</dbReference>
<sequence length="431" mass="48864">MGEKTFSLPHSLDSIFPGKLHRNHSADFQENCCMKKQIGLVGYGKMGKEIFNLLAKRGCPTTVFVRGEDKAAQAKKRIDRSLERSRRKGIMTEEQFRKQRASLQFTNRLEDLASSQLVIESIVENWQQKMIILQQIEAIVSPSTVLVTNTSSFSIARLAEQLTRENRFCGLHLFYPVPLIDVVEIIRWSGTSMRVITLLSEFCTYLGKTPLIVKDAPGSVLNGILADYYIEALYILEQGVALPSKIDQVARQFFYVGPCESLDIIGMDFFIEALQHSRYEARRPERQIPDLAYKLVTQKRRGKKDSQGIFLYHSGKMVDDDLAFYRNPAQTHSRQATGDNDSWLAKRLLYAIFYGAIYSLTMGFASLETLDVGVKALLDMKQGPFSILKAIGVEKFHQESDQLTRQVGNRFGQTDVVHFLSSMFSDEAQPS</sequence>
<accession>A0A9D5JSD3</accession>
<evidence type="ECO:0000259" key="3">
    <source>
        <dbReference type="Pfam" id="PF02737"/>
    </source>
</evidence>
<dbReference type="InterPro" id="IPR006176">
    <property type="entry name" value="3-OHacyl-CoA_DH_NAD-bd"/>
</dbReference>
<reference evidence="4" key="1">
    <citation type="submission" date="2019-11" db="EMBL/GenBank/DDBJ databases">
        <title>Microbial mats filling the niche in hypersaline microbial mats.</title>
        <authorList>
            <person name="Wong H.L."/>
            <person name="Macleod F.I."/>
            <person name="White R.A. III"/>
            <person name="Burns B.P."/>
        </authorList>
    </citation>
    <scope>NUCLEOTIDE SEQUENCE</scope>
    <source>
        <strain evidence="4">Rbin_158</strain>
    </source>
</reference>
<evidence type="ECO:0000313" key="5">
    <source>
        <dbReference type="Proteomes" id="UP000649604"/>
    </source>
</evidence>
<dbReference type="GO" id="GO:0006631">
    <property type="term" value="P:fatty acid metabolic process"/>
    <property type="evidence" value="ECO:0007669"/>
    <property type="project" value="InterPro"/>
</dbReference>
<feature type="domain" description="3-hydroxyacyl-CoA dehydrogenase NAD binding" evidence="3">
    <location>
        <begin position="37"/>
        <end position="215"/>
    </location>
</feature>
<protein>
    <recommendedName>
        <fullName evidence="6">3-hydroxyacyl-CoA dehydrogenase</fullName>
    </recommendedName>
</protein>
<name>A0A9D5JSD3_9BACT</name>
<dbReference type="PANTHER" id="PTHR48075:SF5">
    <property type="entry name" value="3-HYDROXYBUTYRYL-COA DEHYDROGENASE"/>
    <property type="match status" value="1"/>
</dbReference>
<dbReference type="SUPFAM" id="SSF51735">
    <property type="entry name" value="NAD(P)-binding Rossmann-fold domains"/>
    <property type="match status" value="1"/>
</dbReference>
<dbReference type="GO" id="GO:0016616">
    <property type="term" value="F:oxidoreductase activity, acting on the CH-OH group of donors, NAD or NADP as acceptor"/>
    <property type="evidence" value="ECO:0007669"/>
    <property type="project" value="InterPro"/>
</dbReference>
<dbReference type="GO" id="GO:0070403">
    <property type="term" value="F:NAD+ binding"/>
    <property type="evidence" value="ECO:0007669"/>
    <property type="project" value="InterPro"/>
</dbReference>
<evidence type="ECO:0000256" key="1">
    <source>
        <dbReference type="ARBA" id="ARBA00023002"/>
    </source>
</evidence>
<comment type="caution">
    <text evidence="4">The sequence shown here is derived from an EMBL/GenBank/DDBJ whole genome shotgun (WGS) entry which is preliminary data.</text>
</comment>
<dbReference type="Gene3D" id="3.40.50.720">
    <property type="entry name" value="NAD(P)-binding Rossmann-like Domain"/>
    <property type="match status" value="1"/>
</dbReference>
<gene>
    <name evidence="4" type="ORF">GF339_00895</name>
</gene>
<evidence type="ECO:0000313" key="4">
    <source>
        <dbReference type="EMBL" id="MBD3323106.1"/>
    </source>
</evidence>
<dbReference type="EMBL" id="WJJP01000024">
    <property type="protein sequence ID" value="MBD3323106.1"/>
    <property type="molecule type" value="Genomic_DNA"/>
</dbReference>
<dbReference type="InterPro" id="IPR036291">
    <property type="entry name" value="NAD(P)-bd_dom_sf"/>
</dbReference>
<keyword evidence="1" id="KW-0560">Oxidoreductase</keyword>
<dbReference type="Gene3D" id="1.10.1040.50">
    <property type="match status" value="1"/>
</dbReference>
<dbReference type="Pfam" id="PF00725">
    <property type="entry name" value="3HCDH"/>
    <property type="match status" value="1"/>
</dbReference>
<organism evidence="4 5">
    <name type="scientific">candidate division KSB3 bacterium</name>
    <dbReference type="NCBI Taxonomy" id="2044937"/>
    <lineage>
        <taxon>Bacteria</taxon>
        <taxon>candidate division KSB3</taxon>
    </lineage>
</organism>
<proteinExistence type="predicted"/>